<dbReference type="RefSeq" id="WP_188519345.1">
    <property type="nucleotide sequence ID" value="NZ_BMES01000002.1"/>
</dbReference>
<dbReference type="AlphaFoldDB" id="A0A917MLD5"/>
<name>A0A917MLD5_9HYPH</name>
<comment type="caution">
    <text evidence="1">The sequence shown here is derived from an EMBL/GenBank/DDBJ whole genome shotgun (WGS) entry which is preliminary data.</text>
</comment>
<organism evidence="1 2">
    <name type="scientific">Alsobacter metallidurans</name>
    <dbReference type="NCBI Taxonomy" id="340221"/>
    <lineage>
        <taxon>Bacteria</taxon>
        <taxon>Pseudomonadati</taxon>
        <taxon>Pseudomonadota</taxon>
        <taxon>Alphaproteobacteria</taxon>
        <taxon>Hyphomicrobiales</taxon>
        <taxon>Alsobacteraceae</taxon>
        <taxon>Alsobacter</taxon>
    </lineage>
</organism>
<gene>
    <name evidence="1" type="ORF">GCM10007036_39070</name>
</gene>
<evidence type="ECO:0000313" key="2">
    <source>
        <dbReference type="Proteomes" id="UP000603912"/>
    </source>
</evidence>
<evidence type="ECO:0000313" key="1">
    <source>
        <dbReference type="EMBL" id="GGH29266.1"/>
    </source>
</evidence>
<proteinExistence type="predicted"/>
<protein>
    <submittedName>
        <fullName evidence="1">Uncharacterized protein</fullName>
    </submittedName>
</protein>
<keyword evidence="2" id="KW-1185">Reference proteome</keyword>
<sequence length="83" mass="9014">MPPLVLVVGYDASDSGWTVRIKGYPPYMVFRFARIETLVALMDAAKDASPVHYELAAPTLVGRPQALRELAESGISRAMGPPQ</sequence>
<accession>A0A917MLD5</accession>
<reference evidence="1" key="1">
    <citation type="journal article" date="2014" name="Int. J. Syst. Evol. Microbiol.">
        <title>Complete genome sequence of Corynebacterium casei LMG S-19264T (=DSM 44701T), isolated from a smear-ripened cheese.</title>
        <authorList>
            <consortium name="US DOE Joint Genome Institute (JGI-PGF)"/>
            <person name="Walter F."/>
            <person name="Albersmeier A."/>
            <person name="Kalinowski J."/>
            <person name="Ruckert C."/>
        </authorList>
    </citation>
    <scope>NUCLEOTIDE SEQUENCE</scope>
    <source>
        <strain evidence="1">CGMCC 1.12214</strain>
    </source>
</reference>
<dbReference type="EMBL" id="BMES01000002">
    <property type="protein sequence ID" value="GGH29266.1"/>
    <property type="molecule type" value="Genomic_DNA"/>
</dbReference>
<reference evidence="1" key="2">
    <citation type="submission" date="2020-09" db="EMBL/GenBank/DDBJ databases">
        <authorList>
            <person name="Sun Q."/>
            <person name="Zhou Y."/>
        </authorList>
    </citation>
    <scope>NUCLEOTIDE SEQUENCE</scope>
    <source>
        <strain evidence="1">CGMCC 1.12214</strain>
    </source>
</reference>
<dbReference type="Proteomes" id="UP000603912">
    <property type="component" value="Unassembled WGS sequence"/>
</dbReference>